<gene>
    <name evidence="1" type="ORF">SAMN05216192_17115</name>
</gene>
<dbReference type="Proteomes" id="UP000199050">
    <property type="component" value="Unassembled WGS sequence"/>
</dbReference>
<proteinExistence type="predicted"/>
<sequence length="48" mass="5448">MIVRVKPAHSKKGHMAAGLMSVIYVLFSIRQQISTQDYGIPHIHIFVK</sequence>
<keyword evidence="2" id="KW-1185">Reference proteome</keyword>
<reference evidence="2" key="1">
    <citation type="submission" date="2016-10" db="EMBL/GenBank/DDBJ databases">
        <authorList>
            <person name="Varghese N."/>
            <person name="Submissions S."/>
        </authorList>
    </citation>
    <scope>NUCLEOTIDE SEQUENCE [LARGE SCALE GENOMIC DNA]</scope>
    <source>
        <strain evidence="2">CGMCC 1.11012</strain>
    </source>
</reference>
<protein>
    <submittedName>
        <fullName evidence="1">Uncharacterized protein</fullName>
    </submittedName>
</protein>
<evidence type="ECO:0000313" key="2">
    <source>
        <dbReference type="Proteomes" id="UP000199050"/>
    </source>
</evidence>
<accession>A0A1G9H285</accession>
<dbReference type="STRING" id="1174501.SAMN05216192_17115"/>
<evidence type="ECO:0000313" key="1">
    <source>
        <dbReference type="EMBL" id="SDL07011.1"/>
    </source>
</evidence>
<organism evidence="1 2">
    <name type="scientific">Paenibacillus typhae</name>
    <dbReference type="NCBI Taxonomy" id="1174501"/>
    <lineage>
        <taxon>Bacteria</taxon>
        <taxon>Bacillati</taxon>
        <taxon>Bacillota</taxon>
        <taxon>Bacilli</taxon>
        <taxon>Bacillales</taxon>
        <taxon>Paenibacillaceae</taxon>
        <taxon>Paenibacillus</taxon>
    </lineage>
</organism>
<name>A0A1G9H285_9BACL</name>
<dbReference type="EMBL" id="FNDX01000071">
    <property type="protein sequence ID" value="SDL07011.1"/>
    <property type="molecule type" value="Genomic_DNA"/>
</dbReference>
<dbReference type="AlphaFoldDB" id="A0A1G9H285"/>